<keyword evidence="1" id="KW-0812">Transmembrane</keyword>
<comment type="caution">
    <text evidence="2">The sequence shown here is derived from an EMBL/GenBank/DDBJ whole genome shotgun (WGS) entry which is preliminary data.</text>
</comment>
<organism evidence="2 3">
    <name type="scientific">Phaeodactylibacter xiamenensis</name>
    <dbReference type="NCBI Taxonomy" id="1524460"/>
    <lineage>
        <taxon>Bacteria</taxon>
        <taxon>Pseudomonadati</taxon>
        <taxon>Bacteroidota</taxon>
        <taxon>Saprospiria</taxon>
        <taxon>Saprospirales</taxon>
        <taxon>Haliscomenobacteraceae</taxon>
        <taxon>Phaeodactylibacter</taxon>
    </lineage>
</organism>
<evidence type="ECO:0000313" key="2">
    <source>
        <dbReference type="EMBL" id="KGE88801.1"/>
    </source>
</evidence>
<proteinExistence type="predicted"/>
<keyword evidence="1" id="KW-1133">Transmembrane helix</keyword>
<accession>A0A098S9N0</accession>
<reference evidence="2 3" key="1">
    <citation type="journal article" date="2014" name="Int. J. Syst. Evol. Microbiol.">
        <title>Phaeodactylibacter xiamenensis gen. nov., sp. nov., a member of the family Saprospiraceae isolated from the marine alga Phaeodactylum tricornutum.</title>
        <authorList>
            <person name="Chen Z.Jr."/>
            <person name="Lei X."/>
            <person name="Lai Q."/>
            <person name="Li Y."/>
            <person name="Zhang B."/>
            <person name="Zhang J."/>
            <person name="Zhang H."/>
            <person name="Yang L."/>
            <person name="Zheng W."/>
            <person name="Tian Y."/>
            <person name="Yu Z."/>
            <person name="Xu H.Jr."/>
            <person name="Zheng T."/>
        </authorList>
    </citation>
    <scope>NUCLEOTIDE SEQUENCE [LARGE SCALE GENOMIC DNA]</scope>
    <source>
        <strain evidence="2 3">KD52</strain>
    </source>
</reference>
<feature type="transmembrane region" description="Helical" evidence="1">
    <location>
        <begin position="39"/>
        <end position="56"/>
    </location>
</feature>
<protein>
    <submittedName>
        <fullName evidence="2">Uncharacterized protein</fullName>
    </submittedName>
</protein>
<name>A0A098S9N0_9BACT</name>
<feature type="transmembrane region" description="Helical" evidence="1">
    <location>
        <begin position="87"/>
        <end position="105"/>
    </location>
</feature>
<sequence>MESKQIGKTETMVVAAIIFAIAVGSNFSEKWLVEAGGQFEIFGNLGIILVIGLLWRWQYMGRIVSILSSLAILAILMSMVMTQSISIPFLILLTGLSIAFYLTTFSRAVSDYLNKVGE</sequence>
<feature type="transmembrane region" description="Helical" evidence="1">
    <location>
        <begin position="12"/>
        <end position="33"/>
    </location>
</feature>
<evidence type="ECO:0000313" key="3">
    <source>
        <dbReference type="Proteomes" id="UP000029736"/>
    </source>
</evidence>
<dbReference type="EMBL" id="JPOS01000016">
    <property type="protein sequence ID" value="KGE88801.1"/>
    <property type="molecule type" value="Genomic_DNA"/>
</dbReference>
<dbReference type="Proteomes" id="UP000029736">
    <property type="component" value="Unassembled WGS sequence"/>
</dbReference>
<keyword evidence="3" id="KW-1185">Reference proteome</keyword>
<feature type="transmembrane region" description="Helical" evidence="1">
    <location>
        <begin position="63"/>
        <end position="81"/>
    </location>
</feature>
<dbReference type="STRING" id="1524460.IX84_06595"/>
<keyword evidence="1" id="KW-0472">Membrane</keyword>
<evidence type="ECO:0000256" key="1">
    <source>
        <dbReference type="SAM" id="Phobius"/>
    </source>
</evidence>
<dbReference type="AlphaFoldDB" id="A0A098S9N0"/>
<gene>
    <name evidence="2" type="ORF">IX84_06595</name>
</gene>
<dbReference type="RefSeq" id="WP_152604942.1">
    <property type="nucleotide sequence ID" value="NZ_JBKAGJ010000001.1"/>
</dbReference>